<proteinExistence type="predicted"/>
<keyword evidence="2" id="KW-1185">Reference proteome</keyword>
<evidence type="ECO:0000313" key="2">
    <source>
        <dbReference type="Proteomes" id="UP000830781"/>
    </source>
</evidence>
<dbReference type="RefSeq" id="WP_243250290.1">
    <property type="nucleotide sequence ID" value="NZ_CP084959.1"/>
</dbReference>
<organism evidence="1 2">
    <name type="scientific">Sulfitobacter pontiacus</name>
    <dbReference type="NCBI Taxonomy" id="60137"/>
    <lineage>
        <taxon>Bacteria</taxon>
        <taxon>Pseudomonadati</taxon>
        <taxon>Pseudomonadota</taxon>
        <taxon>Alphaproteobacteria</taxon>
        <taxon>Rhodobacterales</taxon>
        <taxon>Roseobacteraceae</taxon>
        <taxon>Sulfitobacter</taxon>
    </lineage>
</organism>
<sequence>MTEIRIPLSITYETTIPTPIADVISALMAADAIASETISILPSLIDGLQIEECSLNVHSLTEGSLKEALFLALLVTYQGDLQEEVPPVLEDLFKITVSDKYDTIVTVVFLTVLFYGTGMAIDMAKKAFTDSLPRSKLNELIDLLALETGKSASDIRKIVEAKFQKPAAVKRLVRESKRFFLPSQKDANAPITFDRDRIPKAIIGEVPFPGDGDRDQDFDRYTPHEMVSLEIHAQDKDKSAVGWAAVADGISEKRLKVRIVDPVNPADLWQKEEITADIVVVSKLTSDGYTPSEIQITAVHSSDGDLTDPTDDAAN</sequence>
<evidence type="ECO:0000313" key="1">
    <source>
        <dbReference type="EMBL" id="UOA23630.1"/>
    </source>
</evidence>
<dbReference type="AlphaFoldDB" id="A0AAX3AEL0"/>
<accession>A0AAX3AEL0</accession>
<gene>
    <name evidence="1" type="ORF">DSM110277_02059</name>
</gene>
<name>A0AAX3AEL0_9RHOB</name>
<dbReference type="Proteomes" id="UP000830781">
    <property type="component" value="Chromosome"/>
</dbReference>
<reference evidence="2" key="1">
    <citation type="journal article" date="2022" name="Microorganisms">
        <title>Beyond the ABCs#Discovery of Three New Plasmid Types in Rhodobacterales (RepQ, RepY, RepW).</title>
        <authorList>
            <person name="Freese H.M."/>
            <person name="Ringel V."/>
            <person name="Overmann J."/>
            <person name="Petersen J."/>
        </authorList>
    </citation>
    <scope>NUCLEOTIDE SEQUENCE [LARGE SCALE GENOMIC DNA]</scope>
    <source>
        <strain evidence="2">DSM 110277</strain>
    </source>
</reference>
<dbReference type="EMBL" id="CP084959">
    <property type="protein sequence ID" value="UOA23630.1"/>
    <property type="molecule type" value="Genomic_DNA"/>
</dbReference>
<protein>
    <submittedName>
        <fullName evidence="1">Uncharacterized protein</fullName>
    </submittedName>
</protein>